<dbReference type="PANTHER" id="PTHR13947:SF37">
    <property type="entry name" value="LD18367P"/>
    <property type="match status" value="1"/>
</dbReference>
<dbReference type="InterPro" id="IPR000182">
    <property type="entry name" value="GNAT_dom"/>
</dbReference>
<keyword evidence="1" id="KW-0808">Transferase</keyword>
<dbReference type="InterPro" id="IPR050769">
    <property type="entry name" value="NAT_camello-type"/>
</dbReference>
<proteinExistence type="predicted"/>
<evidence type="ECO:0000259" key="2">
    <source>
        <dbReference type="PROSITE" id="PS51186"/>
    </source>
</evidence>
<evidence type="ECO:0000256" key="1">
    <source>
        <dbReference type="ARBA" id="ARBA00022679"/>
    </source>
</evidence>
<reference evidence="4" key="1">
    <citation type="journal article" date="2019" name="Int. J. Syst. Evol. Microbiol.">
        <title>The Global Catalogue of Microorganisms (GCM) 10K type strain sequencing project: providing services to taxonomists for standard genome sequencing and annotation.</title>
        <authorList>
            <consortium name="The Broad Institute Genomics Platform"/>
            <consortium name="The Broad Institute Genome Sequencing Center for Infectious Disease"/>
            <person name="Wu L."/>
            <person name="Ma J."/>
        </authorList>
    </citation>
    <scope>NUCLEOTIDE SEQUENCE [LARGE SCALE GENOMIC DNA]</scope>
    <source>
        <strain evidence="4">JCM 12149</strain>
    </source>
</reference>
<dbReference type="Gene3D" id="3.40.630.30">
    <property type="match status" value="1"/>
</dbReference>
<dbReference type="InterPro" id="IPR016181">
    <property type="entry name" value="Acyl_CoA_acyltransferase"/>
</dbReference>
<evidence type="ECO:0000313" key="3">
    <source>
        <dbReference type="EMBL" id="GAA0431159.1"/>
    </source>
</evidence>
<dbReference type="PROSITE" id="PS51186">
    <property type="entry name" value="GNAT"/>
    <property type="match status" value="1"/>
</dbReference>
<gene>
    <name evidence="3" type="ORF">GCM10008983_04580</name>
</gene>
<organism evidence="3 4">
    <name type="scientific">Lentibacillus halophilus</name>
    <dbReference type="NCBI Taxonomy" id="295065"/>
    <lineage>
        <taxon>Bacteria</taxon>
        <taxon>Bacillati</taxon>
        <taxon>Bacillota</taxon>
        <taxon>Bacilli</taxon>
        <taxon>Bacillales</taxon>
        <taxon>Bacillaceae</taxon>
        <taxon>Lentibacillus</taxon>
    </lineage>
</organism>
<sequence>MDIREIEMNDNQALKRIIKWSLEDAGLNIPGTAYFDPQLGYLSQFYKEKPGAKYWVVVTDANEVAGGAGIAPYAQNSDVGELQKLYIAPEFRGKGLSKQLMTTALDFASKHYTYCYLETSRKLEIASYLYRQFGFQELNEPLDGSEHGAMDDWYIKKLV</sequence>
<dbReference type="RefSeq" id="WP_343750910.1">
    <property type="nucleotide sequence ID" value="NZ_BAAADM010000008.1"/>
</dbReference>
<dbReference type="SUPFAM" id="SSF55729">
    <property type="entry name" value="Acyl-CoA N-acyltransferases (Nat)"/>
    <property type="match status" value="1"/>
</dbReference>
<dbReference type="CDD" id="cd04301">
    <property type="entry name" value="NAT_SF"/>
    <property type="match status" value="1"/>
</dbReference>
<evidence type="ECO:0000313" key="4">
    <source>
        <dbReference type="Proteomes" id="UP001501459"/>
    </source>
</evidence>
<keyword evidence="4" id="KW-1185">Reference proteome</keyword>
<feature type="domain" description="N-acetyltransferase" evidence="2">
    <location>
        <begin position="1"/>
        <end position="159"/>
    </location>
</feature>
<accession>A0ABP3IX98</accession>
<dbReference type="Proteomes" id="UP001501459">
    <property type="component" value="Unassembled WGS sequence"/>
</dbReference>
<protein>
    <submittedName>
        <fullName evidence="3">GNAT family N-acetyltransferase</fullName>
    </submittedName>
</protein>
<dbReference type="PANTHER" id="PTHR13947">
    <property type="entry name" value="GNAT FAMILY N-ACETYLTRANSFERASE"/>
    <property type="match status" value="1"/>
</dbReference>
<dbReference type="Pfam" id="PF00583">
    <property type="entry name" value="Acetyltransf_1"/>
    <property type="match status" value="1"/>
</dbReference>
<name>A0ABP3IX98_9BACI</name>
<comment type="caution">
    <text evidence="3">The sequence shown here is derived from an EMBL/GenBank/DDBJ whole genome shotgun (WGS) entry which is preliminary data.</text>
</comment>
<dbReference type="EMBL" id="BAAADM010000008">
    <property type="protein sequence ID" value="GAA0431159.1"/>
    <property type="molecule type" value="Genomic_DNA"/>
</dbReference>